<proteinExistence type="predicted"/>
<evidence type="ECO:0000313" key="1">
    <source>
        <dbReference type="EMBL" id="VFQ47456.1"/>
    </source>
</evidence>
<evidence type="ECO:0000313" key="2">
    <source>
        <dbReference type="Proteomes" id="UP000507962"/>
    </source>
</evidence>
<keyword evidence="2" id="KW-1185">Reference proteome</keyword>
<dbReference type="EMBL" id="CAADHO010000018">
    <property type="protein sequence ID" value="VFQ47456.1"/>
    <property type="molecule type" value="Genomic_DNA"/>
</dbReference>
<dbReference type="Proteomes" id="UP000507962">
    <property type="component" value="Unassembled WGS sequence"/>
</dbReference>
<name>A0A4U8YST7_9BACT</name>
<gene>
    <name evidence="1" type="ORF">MSL71_51560</name>
</gene>
<accession>A0A4U8YST7</accession>
<dbReference type="GO" id="GO:0000271">
    <property type="term" value="P:polysaccharide biosynthetic process"/>
    <property type="evidence" value="ECO:0007669"/>
    <property type="project" value="InterPro"/>
</dbReference>
<dbReference type="GO" id="GO:0015774">
    <property type="term" value="P:polysaccharide transport"/>
    <property type="evidence" value="ECO:0007669"/>
    <property type="project" value="InterPro"/>
</dbReference>
<protein>
    <submittedName>
        <fullName evidence="1">Capsule polysaccharide biosynthesis</fullName>
    </submittedName>
</protein>
<sequence>MSEDGKLTIVIDPGFLPALEIKSVLEHYAPACETRVVYAKSKIRTRWRGSHLPDKSVSYDAIETHFQGFDGVVVNNYIEGFKSFLNDHRNLLICERCLHPRYGNSVFHQIRRLEKLFFGSLNYLNDVKPDYVLFFATPHNPKVMALEAAANHLNIPVLIVEYTPILWRYWVISGVDKYTHIPLLSCCEGGNDPELVEKEVTRFIKEKNQKYEVAIPQYEKIHLDKKKGKFWSWGKEVLHHKFRIPSLIRKRRLFNSYCRHVQPYCSSDPNIVFFLHFQPEKTTMPEGLDFGQQWIAIRTLSLSLPEGYNLLVKEHPSTFTNYTDLMYRHASFYEDIASLPNVCIVPLESDTFELIDSSCAIATITGHVGVEALSRGTQVIVFGNASYRNAPGVFCVSNEKDVANAITNILQSDDKAMIINKMEQYLAWVVENSTSGLQHGNVDFEGDLFGEIRPSGHLRLFRNILERLIEGNSMASVDR</sequence>
<dbReference type="InterPro" id="IPR007833">
    <property type="entry name" value="Capsule_polysaccharide_synth"/>
</dbReference>
<organism evidence="1 2">
    <name type="scientific">Desulfoluna butyratoxydans</name>
    <dbReference type="NCBI Taxonomy" id="231438"/>
    <lineage>
        <taxon>Bacteria</taxon>
        <taxon>Pseudomonadati</taxon>
        <taxon>Thermodesulfobacteriota</taxon>
        <taxon>Desulfobacteria</taxon>
        <taxon>Desulfobacterales</taxon>
        <taxon>Desulfolunaceae</taxon>
        <taxon>Desulfoluna</taxon>
    </lineage>
</organism>
<dbReference type="RefSeq" id="WP_180147291.1">
    <property type="nucleotide sequence ID" value="NZ_CAADHO010000018.1"/>
</dbReference>
<dbReference type="Pfam" id="PF05159">
    <property type="entry name" value="Capsule_synth"/>
    <property type="match status" value="1"/>
</dbReference>
<dbReference type="AlphaFoldDB" id="A0A4U8YST7"/>
<reference evidence="1 2" key="1">
    <citation type="submission" date="2019-03" db="EMBL/GenBank/DDBJ databases">
        <authorList>
            <person name="Nijsse B."/>
        </authorList>
    </citation>
    <scope>NUCLEOTIDE SEQUENCE [LARGE SCALE GENOMIC DNA]</scope>
    <source>
        <strain evidence="1">Desulfoluna butyratoxydans MSL71</strain>
    </source>
</reference>